<organism evidence="1 2">
    <name type="scientific">Vombatus ursinus</name>
    <name type="common">Common wombat</name>
    <dbReference type="NCBI Taxonomy" id="29139"/>
    <lineage>
        <taxon>Eukaryota</taxon>
        <taxon>Metazoa</taxon>
        <taxon>Chordata</taxon>
        <taxon>Craniata</taxon>
        <taxon>Vertebrata</taxon>
        <taxon>Euteleostomi</taxon>
        <taxon>Mammalia</taxon>
        <taxon>Metatheria</taxon>
        <taxon>Diprotodontia</taxon>
        <taxon>Vombatidae</taxon>
        <taxon>Vombatus</taxon>
    </lineage>
</organism>
<reference evidence="1" key="2">
    <citation type="submission" date="2025-08" db="UniProtKB">
        <authorList>
            <consortium name="Ensembl"/>
        </authorList>
    </citation>
    <scope>IDENTIFICATION</scope>
</reference>
<protein>
    <submittedName>
        <fullName evidence="1">Uncharacterized protein</fullName>
    </submittedName>
</protein>
<reference evidence="2" key="1">
    <citation type="submission" date="2018-12" db="EMBL/GenBank/DDBJ databases">
        <authorList>
            <person name="Yazar S."/>
        </authorList>
    </citation>
    <scope>NUCLEOTIDE SEQUENCE [LARGE SCALE GENOMIC DNA]</scope>
</reference>
<keyword evidence="2" id="KW-1185">Reference proteome</keyword>
<sequence>MEKLVLQAWVAFQTCPLQPLSFHLQQLWALQRKVQEYQKEILTVLTQNLHRSEFNT</sequence>
<proteinExistence type="predicted"/>
<dbReference type="Proteomes" id="UP000314987">
    <property type="component" value="Unassembled WGS sequence"/>
</dbReference>
<dbReference type="Ensembl" id="ENSVURT00010007542.1">
    <property type="protein sequence ID" value="ENSVURP00010006679.1"/>
    <property type="gene ID" value="ENSVURG00010005188.1"/>
</dbReference>
<evidence type="ECO:0000313" key="1">
    <source>
        <dbReference type="Ensembl" id="ENSVURP00010006679.1"/>
    </source>
</evidence>
<evidence type="ECO:0000313" key="2">
    <source>
        <dbReference type="Proteomes" id="UP000314987"/>
    </source>
</evidence>
<name>A0A4X2K3T6_VOMUR</name>
<accession>A0A4X2K3T6</accession>
<dbReference type="AlphaFoldDB" id="A0A4X2K3T6"/>
<reference evidence="1" key="3">
    <citation type="submission" date="2025-09" db="UniProtKB">
        <authorList>
            <consortium name="Ensembl"/>
        </authorList>
    </citation>
    <scope>IDENTIFICATION</scope>
</reference>
<dbReference type="STRING" id="29139.ENSVURP00010006679"/>